<dbReference type="RefSeq" id="WP_119597733.1">
    <property type="nucleotide sequence ID" value="NZ_QXQA01000001.1"/>
</dbReference>
<dbReference type="OrthoDB" id="2960956at2"/>
<comment type="caution">
    <text evidence="1">The sequence shown here is derived from an EMBL/GenBank/DDBJ whole genome shotgun (WGS) entry which is preliminary data.</text>
</comment>
<evidence type="ECO:0008006" key="3">
    <source>
        <dbReference type="Google" id="ProtNLM"/>
    </source>
</evidence>
<dbReference type="AlphaFoldDB" id="A0A3A1VHE7"/>
<dbReference type="EMBL" id="QXQA01000001">
    <property type="protein sequence ID" value="RIX60358.1"/>
    <property type="molecule type" value="Genomic_DNA"/>
</dbReference>
<evidence type="ECO:0000313" key="2">
    <source>
        <dbReference type="Proteomes" id="UP000266482"/>
    </source>
</evidence>
<gene>
    <name evidence="1" type="ORF">D3P08_01980</name>
</gene>
<proteinExistence type="predicted"/>
<evidence type="ECO:0000313" key="1">
    <source>
        <dbReference type="EMBL" id="RIX60358.1"/>
    </source>
</evidence>
<organism evidence="1 2">
    <name type="scientific">Paenibacillus nanensis</name>
    <dbReference type="NCBI Taxonomy" id="393251"/>
    <lineage>
        <taxon>Bacteria</taxon>
        <taxon>Bacillati</taxon>
        <taxon>Bacillota</taxon>
        <taxon>Bacilli</taxon>
        <taxon>Bacillales</taxon>
        <taxon>Paenibacillaceae</taxon>
        <taxon>Paenibacillus</taxon>
    </lineage>
</organism>
<dbReference type="Proteomes" id="UP000266482">
    <property type="component" value="Unassembled WGS sequence"/>
</dbReference>
<protein>
    <recommendedName>
        <fullName evidence="3">DUF4872 domain-containing protein</fullName>
    </recommendedName>
</protein>
<sequence>MTHVSLKGLTMVRESKSYIDSLHAILTAAHLYDGPKYRLSGLTGMSYKFSVHERLLPLSVTAYGQWGSEHRPAAHNIGLFSIIDAGRTRHPTFRHYQQEAVKRTKLSLDQGVGVMYWLPEFGVIDGYDDEDRVFFVQDGWSSEKQIVLYDNFGLNFTEFWYYETFGRKVDIPYEAMLLESIRLAITDWDTPYKTLPHKDIGSGKLAYDFFVRALEHGDFDERGAVYILNSFIQSRKEIRAYLQEARGIWTEWDHAADLFRQLADLFPGMESCMIAAEGDKRIDRQKTGELIGLLRAAQAIEDAAVDRFRAVSAAYPDRKRSIVPRWGVHTPK</sequence>
<keyword evidence="2" id="KW-1185">Reference proteome</keyword>
<name>A0A3A1VHE7_9BACL</name>
<reference evidence="1 2" key="1">
    <citation type="submission" date="2018-09" db="EMBL/GenBank/DDBJ databases">
        <title>Paenibacillus aracenensis nov. sp. isolated from a cave in southern Spain.</title>
        <authorList>
            <person name="Jurado V."/>
            <person name="Gutierrez-Patricio S."/>
            <person name="Gonzalez-Pimentel J.L."/>
            <person name="Miller A.Z."/>
            <person name="Laiz L."/>
            <person name="Saiz-Jimenez C."/>
        </authorList>
    </citation>
    <scope>NUCLEOTIDE SEQUENCE [LARGE SCALE GENOMIC DNA]</scope>
    <source>
        <strain evidence="1 2">DSM 22867</strain>
    </source>
</reference>
<accession>A0A3A1VHE7</accession>